<evidence type="ECO:0000256" key="16">
    <source>
        <dbReference type="SAM" id="MobiDB-lite"/>
    </source>
</evidence>
<evidence type="ECO:0000256" key="15">
    <source>
        <dbReference type="ARBA" id="ARBA00077278"/>
    </source>
</evidence>
<dbReference type="FunFam" id="3.40.50.300:FF:000536">
    <property type="entry name" value="GTPase IMAP family member 8"/>
    <property type="match status" value="1"/>
</dbReference>
<dbReference type="GO" id="GO:0005525">
    <property type="term" value="F:GTP binding"/>
    <property type="evidence" value="ECO:0007669"/>
    <property type="project" value="UniProtKB-KW"/>
</dbReference>
<organism evidence="18 19">
    <name type="scientific">Triplophysa rosa</name>
    <name type="common">Cave loach</name>
    <dbReference type="NCBI Taxonomy" id="992332"/>
    <lineage>
        <taxon>Eukaryota</taxon>
        <taxon>Metazoa</taxon>
        <taxon>Chordata</taxon>
        <taxon>Craniata</taxon>
        <taxon>Vertebrata</taxon>
        <taxon>Euteleostomi</taxon>
        <taxon>Actinopterygii</taxon>
        <taxon>Neopterygii</taxon>
        <taxon>Teleostei</taxon>
        <taxon>Ostariophysi</taxon>
        <taxon>Cypriniformes</taxon>
        <taxon>Nemacheilidae</taxon>
        <taxon>Triplophysa</taxon>
    </lineage>
</organism>
<keyword evidence="10" id="KW-0333">Golgi apparatus</keyword>
<sequence length="562" mass="65755">MLKNNITAHNSTYAEESPAFQNLRIVLLGASGVGKSTTANAILGREAFKETRTRVSEVQRGRAEDRNISVIDTPGFFSTELTDEDLQNEMMKSLSLSHPGPHVFLVIIHLQKITEVDRNLVKQIQETFGEESLLFTMILFIGRENMSRREFTQFIENEKTEEMLTCFKRCYHVMNSKNECDTTQIKKLLKNIDVMVKSNGGEHFITEIYLNRLREERERKKQEHLEAELKKIREEVKEKHAMVEKKKEVLTKRQEELQEQKNEFKKTHEELRRLEEVRERRHELTKRKEMMKEIDNNMKKKQEELTRRQDEVSKRHEELKKRQEELSQTYEERKRLLQKSVTREQRHMLRPNVRIVLLGKTGSGKSSTGNTILGRYVFEADLCVESVTTACEKQEAVVGGRVISVIDTPGICDTGFDRELQSEISKCVEMSAPGPHVFLLVIGLDERFTQGMNTVKWIQENFGEDIAHYTIILFTHTDALRCKSLDEYITKCSVLQRLINSCSGRYHTFDNNKNDRTNRSQVTELLEKIDEMVESNRGEHYTNDMFLKARRRQAFTYMCELQ</sequence>
<dbReference type="GO" id="GO:0005794">
    <property type="term" value="C:Golgi apparatus"/>
    <property type="evidence" value="ECO:0007669"/>
    <property type="project" value="UniProtKB-SubCell"/>
</dbReference>
<dbReference type="Pfam" id="PF04548">
    <property type="entry name" value="AIG1"/>
    <property type="match status" value="2"/>
</dbReference>
<dbReference type="PANTHER" id="PTHR10903">
    <property type="entry name" value="GTPASE, IMAP FAMILY MEMBER-RELATED"/>
    <property type="match status" value="1"/>
</dbReference>
<comment type="similarity">
    <text evidence="5">Belongs to the TRAFAC class TrmE-Era-EngA-EngB-Septin-like GTPase superfamily. AIG1/Toc34/Toc159-like paraseptin GTPase family. IAN subfamily.</text>
</comment>
<dbReference type="InterPro" id="IPR045058">
    <property type="entry name" value="GIMA/IAN/Toc"/>
</dbReference>
<dbReference type="GO" id="GO:0005739">
    <property type="term" value="C:mitochondrion"/>
    <property type="evidence" value="ECO:0007669"/>
    <property type="project" value="UniProtKB-SubCell"/>
</dbReference>
<dbReference type="PANTHER" id="PTHR10903:SF188">
    <property type="entry name" value="GTPASE IMAP FAMILY MEMBER 2-LIKE-RELATED"/>
    <property type="match status" value="1"/>
</dbReference>
<gene>
    <name evidence="18" type="ORF">IRJ41_005653</name>
</gene>
<keyword evidence="12" id="KW-0342">GTP-binding</keyword>
<dbReference type="InterPro" id="IPR006703">
    <property type="entry name" value="G_AIG1"/>
</dbReference>
<accession>A0A9W7WYY2</accession>
<feature type="domain" description="AIG1-type G" evidence="17">
    <location>
        <begin position="350"/>
        <end position="550"/>
    </location>
</feature>
<name>A0A9W7WYY2_TRIRA</name>
<keyword evidence="8" id="KW-0547">Nucleotide-binding</keyword>
<dbReference type="Gene3D" id="3.40.50.300">
    <property type="entry name" value="P-loop containing nucleotide triphosphate hydrolases"/>
    <property type="match status" value="2"/>
</dbReference>
<feature type="region of interest" description="Disordered" evidence="16">
    <location>
        <begin position="301"/>
        <end position="326"/>
    </location>
</feature>
<evidence type="ECO:0000256" key="7">
    <source>
        <dbReference type="ARBA" id="ARBA00022737"/>
    </source>
</evidence>
<keyword evidence="7" id="KW-0677">Repeat</keyword>
<dbReference type="CDD" id="cd01852">
    <property type="entry name" value="AIG1"/>
    <property type="match status" value="1"/>
</dbReference>
<dbReference type="PROSITE" id="PS51720">
    <property type="entry name" value="G_AIG1"/>
    <property type="match status" value="2"/>
</dbReference>
<dbReference type="GO" id="GO:0005829">
    <property type="term" value="C:cytosol"/>
    <property type="evidence" value="ECO:0007669"/>
    <property type="project" value="UniProtKB-SubCell"/>
</dbReference>
<dbReference type="FunFam" id="3.40.50.300:FF:000366">
    <property type="entry name" value="GTPase, IMAP family member 2"/>
    <property type="match status" value="1"/>
</dbReference>
<evidence type="ECO:0000256" key="4">
    <source>
        <dbReference type="ARBA" id="ARBA00004555"/>
    </source>
</evidence>
<evidence type="ECO:0000256" key="10">
    <source>
        <dbReference type="ARBA" id="ARBA00023034"/>
    </source>
</evidence>
<dbReference type="GO" id="GO:0005783">
    <property type="term" value="C:endoplasmic reticulum"/>
    <property type="evidence" value="ECO:0007669"/>
    <property type="project" value="UniProtKB-SubCell"/>
</dbReference>
<dbReference type="Proteomes" id="UP001059041">
    <property type="component" value="Linkage Group LG4"/>
</dbReference>
<evidence type="ECO:0000256" key="2">
    <source>
        <dbReference type="ARBA" id="ARBA00004240"/>
    </source>
</evidence>
<feature type="domain" description="AIG1-type G" evidence="17">
    <location>
        <begin position="20"/>
        <end position="213"/>
    </location>
</feature>
<evidence type="ECO:0000313" key="18">
    <source>
        <dbReference type="EMBL" id="KAI7810708.1"/>
    </source>
</evidence>
<dbReference type="InterPro" id="IPR027417">
    <property type="entry name" value="P-loop_NTPase"/>
</dbReference>
<evidence type="ECO:0000256" key="6">
    <source>
        <dbReference type="ARBA" id="ARBA00022490"/>
    </source>
</evidence>
<keyword evidence="6" id="KW-0963">Cytoplasm</keyword>
<reference evidence="18" key="1">
    <citation type="submission" date="2021-02" db="EMBL/GenBank/DDBJ databases">
        <title>Comparative genomics reveals that relaxation of natural selection precedes convergent phenotypic evolution of cavefish.</title>
        <authorList>
            <person name="Peng Z."/>
        </authorList>
    </citation>
    <scope>NUCLEOTIDE SEQUENCE</scope>
    <source>
        <tissue evidence="18">Muscle</tissue>
    </source>
</reference>
<keyword evidence="19" id="KW-1185">Reference proteome</keyword>
<evidence type="ECO:0000256" key="1">
    <source>
        <dbReference type="ARBA" id="ARBA00004173"/>
    </source>
</evidence>
<evidence type="ECO:0000256" key="14">
    <source>
        <dbReference type="ARBA" id="ARBA00073539"/>
    </source>
</evidence>
<evidence type="ECO:0000256" key="9">
    <source>
        <dbReference type="ARBA" id="ARBA00022824"/>
    </source>
</evidence>
<comment type="subcellular location">
    <subcellularLocation>
        <location evidence="3">Cytoplasm</location>
        <location evidence="3">Cytosol</location>
    </subcellularLocation>
    <subcellularLocation>
        <location evidence="2">Endoplasmic reticulum</location>
    </subcellularLocation>
    <subcellularLocation>
        <location evidence="4">Golgi apparatus</location>
    </subcellularLocation>
    <subcellularLocation>
        <location evidence="1">Mitochondrion</location>
    </subcellularLocation>
</comment>
<keyword evidence="11" id="KW-0496">Mitochondrion</keyword>
<dbReference type="AlphaFoldDB" id="A0A9W7WYY2"/>
<protein>
    <recommendedName>
        <fullName evidence="14">GTPase IMAP family member 8</fullName>
    </recommendedName>
    <alternativeName>
        <fullName evidence="15">Immune-associated nucleotide-binding protein 9</fullName>
    </alternativeName>
</protein>
<evidence type="ECO:0000256" key="11">
    <source>
        <dbReference type="ARBA" id="ARBA00023128"/>
    </source>
</evidence>
<dbReference type="EMBL" id="JAFHDT010000004">
    <property type="protein sequence ID" value="KAI7810708.1"/>
    <property type="molecule type" value="Genomic_DNA"/>
</dbReference>
<evidence type="ECO:0000256" key="5">
    <source>
        <dbReference type="ARBA" id="ARBA00008535"/>
    </source>
</evidence>
<evidence type="ECO:0000256" key="12">
    <source>
        <dbReference type="ARBA" id="ARBA00023134"/>
    </source>
</evidence>
<evidence type="ECO:0000256" key="8">
    <source>
        <dbReference type="ARBA" id="ARBA00022741"/>
    </source>
</evidence>
<dbReference type="SUPFAM" id="SSF52540">
    <property type="entry name" value="P-loop containing nucleoside triphosphate hydrolases"/>
    <property type="match status" value="2"/>
</dbReference>
<evidence type="ECO:0000313" key="19">
    <source>
        <dbReference type="Proteomes" id="UP001059041"/>
    </source>
</evidence>
<evidence type="ECO:0000259" key="17">
    <source>
        <dbReference type="PROSITE" id="PS51720"/>
    </source>
</evidence>
<comment type="caution">
    <text evidence="18">The sequence shown here is derived from an EMBL/GenBank/DDBJ whole genome shotgun (WGS) entry which is preliminary data.</text>
</comment>
<comment type="function">
    <text evidence="13">Exerts an anti-apoptotic effect in the immune system and is involved in responses to infections.</text>
</comment>
<evidence type="ECO:0000256" key="13">
    <source>
        <dbReference type="ARBA" id="ARBA00056809"/>
    </source>
</evidence>
<evidence type="ECO:0000256" key="3">
    <source>
        <dbReference type="ARBA" id="ARBA00004514"/>
    </source>
</evidence>
<keyword evidence="9" id="KW-0256">Endoplasmic reticulum</keyword>
<proteinExistence type="inferred from homology"/>